<keyword evidence="1" id="KW-0732">Signal</keyword>
<protein>
    <submittedName>
        <fullName evidence="2">Predicted protein</fullName>
    </submittedName>
</protein>
<dbReference type="EMBL" id="DS547099">
    <property type="protein sequence ID" value="EDR09646.1"/>
    <property type="molecule type" value="Genomic_DNA"/>
</dbReference>
<dbReference type="KEGG" id="lbc:LACBIDRAFT_318926"/>
<reference evidence="2 3" key="1">
    <citation type="journal article" date="2008" name="Nature">
        <title>The genome of Laccaria bicolor provides insights into mycorrhizal symbiosis.</title>
        <authorList>
            <person name="Martin F."/>
            <person name="Aerts A."/>
            <person name="Ahren D."/>
            <person name="Brun A."/>
            <person name="Danchin E.G.J."/>
            <person name="Duchaussoy F."/>
            <person name="Gibon J."/>
            <person name="Kohler A."/>
            <person name="Lindquist E."/>
            <person name="Pereda V."/>
            <person name="Salamov A."/>
            <person name="Shapiro H.J."/>
            <person name="Wuyts J."/>
            <person name="Blaudez D."/>
            <person name="Buee M."/>
            <person name="Brokstein P."/>
            <person name="Canbaeck B."/>
            <person name="Cohen D."/>
            <person name="Courty P.E."/>
            <person name="Coutinho P.M."/>
            <person name="Delaruelle C."/>
            <person name="Detter J.C."/>
            <person name="Deveau A."/>
            <person name="DiFazio S."/>
            <person name="Duplessis S."/>
            <person name="Fraissinet-Tachet L."/>
            <person name="Lucic E."/>
            <person name="Frey-Klett P."/>
            <person name="Fourrey C."/>
            <person name="Feussner I."/>
            <person name="Gay G."/>
            <person name="Grimwood J."/>
            <person name="Hoegger P.J."/>
            <person name="Jain P."/>
            <person name="Kilaru S."/>
            <person name="Labbe J."/>
            <person name="Lin Y.C."/>
            <person name="Legue V."/>
            <person name="Le Tacon F."/>
            <person name="Marmeisse R."/>
            <person name="Melayah D."/>
            <person name="Montanini B."/>
            <person name="Muratet M."/>
            <person name="Nehls U."/>
            <person name="Niculita-Hirzel H."/>
            <person name="Oudot-Le Secq M.P."/>
            <person name="Peter M."/>
            <person name="Quesneville H."/>
            <person name="Rajashekar B."/>
            <person name="Reich M."/>
            <person name="Rouhier N."/>
            <person name="Schmutz J."/>
            <person name="Yin T."/>
            <person name="Chalot M."/>
            <person name="Henrissat B."/>
            <person name="Kuees U."/>
            <person name="Lucas S."/>
            <person name="Van de Peer Y."/>
            <person name="Podila G.K."/>
            <person name="Polle A."/>
            <person name="Pukkila P.J."/>
            <person name="Richardson P.M."/>
            <person name="Rouze P."/>
            <person name="Sanders I.R."/>
            <person name="Stajich J.E."/>
            <person name="Tunlid A."/>
            <person name="Tuskan G."/>
            <person name="Grigoriev I.V."/>
        </authorList>
    </citation>
    <scope>NUCLEOTIDE SEQUENCE [LARGE SCALE GENOMIC DNA]</scope>
    <source>
        <strain evidence="3">S238N-H82 / ATCC MYA-4686</strain>
    </source>
</reference>
<sequence length="564" mass="62795">MALTPQDGVLIVLALILSASSLFYGRRKSDEPSEHLCPQAYILRNQVTHARHLPLEASHAFTYPTLSLLVSLDALERGSLDLGRGWIFGYGGLWGRLVGLRSEPYVTGQKALSIRNKLEGILGHRGYVDTMDDAWMMTMPSFLGFEGINPLTVYFCYKNGDLWITVLEIHNTFGESHIHVLEVNHNEDETPSRGLVPTFSKNEQSIAHRSGPSYDHQWTFPREFHVSPFNDRTGFYKVSVKKPSHLPSLERVKLSASPPPPRPTVRVYLYTASTSIPHSPEKLKLTALLRPTSAVPLTSSALLLTLATAPLILFLTMPRILLMAWKLHYQKRLDVYPRPEPLPAAEDWISALPDDTKNLVRRGGGVKWLNEGLLEKYAQRCVISFLVHRVQETGIGVTLIAANPAIARLSYSPLSQAEKEHLTISYLSSQVFIVLLLSPSAQHALLLGSDTEKLFSASSRDLFIKLFSASQVSSSLGILQRLRLRGIGQTIPYPIPACHPLDAESSVVIRGSMIVLSLLLDSLEAFLFRLARVRVVAGQEPWLRWKRAASVYTCIAKGSEVTQL</sequence>
<evidence type="ECO:0000313" key="3">
    <source>
        <dbReference type="Proteomes" id="UP000001194"/>
    </source>
</evidence>
<dbReference type="RefSeq" id="XP_001879995.1">
    <property type="nucleotide sequence ID" value="XM_001879960.1"/>
</dbReference>
<dbReference type="PANTHER" id="PTHR33973">
    <property type="entry name" value="OS07G0153300 PROTEIN"/>
    <property type="match status" value="1"/>
</dbReference>
<dbReference type="InterPro" id="IPR010775">
    <property type="entry name" value="DUF1365"/>
</dbReference>
<dbReference type="PANTHER" id="PTHR33973:SF4">
    <property type="entry name" value="OS07G0153300 PROTEIN"/>
    <property type="match status" value="1"/>
</dbReference>
<feature type="chain" id="PRO_5002748522" evidence="1">
    <location>
        <begin position="22"/>
        <end position="564"/>
    </location>
</feature>
<gene>
    <name evidence="2" type="ORF">LACBIDRAFT_318926</name>
</gene>
<dbReference type="Proteomes" id="UP000001194">
    <property type="component" value="Unassembled WGS sequence"/>
</dbReference>
<proteinExistence type="predicted"/>
<dbReference type="InParanoid" id="B0D7G1"/>
<evidence type="ECO:0000256" key="1">
    <source>
        <dbReference type="SAM" id="SignalP"/>
    </source>
</evidence>
<accession>B0D7G1</accession>
<dbReference type="AlphaFoldDB" id="B0D7G1"/>
<dbReference type="HOGENOM" id="CLU_016237_1_0_1"/>
<dbReference type="GeneID" id="6075601"/>
<dbReference type="Pfam" id="PF07103">
    <property type="entry name" value="DUF1365"/>
    <property type="match status" value="1"/>
</dbReference>
<keyword evidence="3" id="KW-1185">Reference proteome</keyword>
<name>B0D7G1_LACBS</name>
<organism evidence="3">
    <name type="scientific">Laccaria bicolor (strain S238N-H82 / ATCC MYA-4686)</name>
    <name type="common">Bicoloured deceiver</name>
    <name type="synonym">Laccaria laccata var. bicolor</name>
    <dbReference type="NCBI Taxonomy" id="486041"/>
    <lineage>
        <taxon>Eukaryota</taxon>
        <taxon>Fungi</taxon>
        <taxon>Dikarya</taxon>
        <taxon>Basidiomycota</taxon>
        <taxon>Agaricomycotina</taxon>
        <taxon>Agaricomycetes</taxon>
        <taxon>Agaricomycetidae</taxon>
        <taxon>Agaricales</taxon>
        <taxon>Agaricineae</taxon>
        <taxon>Hydnangiaceae</taxon>
        <taxon>Laccaria</taxon>
    </lineage>
</organism>
<feature type="signal peptide" evidence="1">
    <location>
        <begin position="1"/>
        <end position="21"/>
    </location>
</feature>
<evidence type="ECO:0000313" key="2">
    <source>
        <dbReference type="EMBL" id="EDR09646.1"/>
    </source>
</evidence>
<dbReference type="OrthoDB" id="3340520at2759"/>